<evidence type="ECO:0000313" key="2">
    <source>
        <dbReference type="EMBL" id="MBY8877915.1"/>
    </source>
</evidence>
<keyword evidence="1" id="KW-0472">Membrane</keyword>
<dbReference type="Proteomes" id="UP000778578">
    <property type="component" value="Unassembled WGS sequence"/>
</dbReference>
<name>A0ABS7Q430_9ACTN</name>
<organism evidence="2 3">
    <name type="scientific">Actinacidiphila acidipaludis</name>
    <dbReference type="NCBI Taxonomy" id="2873382"/>
    <lineage>
        <taxon>Bacteria</taxon>
        <taxon>Bacillati</taxon>
        <taxon>Actinomycetota</taxon>
        <taxon>Actinomycetes</taxon>
        <taxon>Kitasatosporales</taxon>
        <taxon>Streptomycetaceae</taxon>
        <taxon>Actinacidiphila</taxon>
    </lineage>
</organism>
<gene>
    <name evidence="2" type="ORF">K7862_09780</name>
</gene>
<accession>A0ABS7Q430</accession>
<keyword evidence="1" id="KW-0812">Transmembrane</keyword>
<comment type="caution">
    <text evidence="2">The sequence shown here is derived from an EMBL/GenBank/DDBJ whole genome shotgun (WGS) entry which is preliminary data.</text>
</comment>
<keyword evidence="3" id="KW-1185">Reference proteome</keyword>
<proteinExistence type="predicted"/>
<evidence type="ECO:0008006" key="4">
    <source>
        <dbReference type="Google" id="ProtNLM"/>
    </source>
</evidence>
<protein>
    <recommendedName>
        <fullName evidence="4">Lipopolysaccharide assembly protein A domain-containing protein</fullName>
    </recommendedName>
</protein>
<evidence type="ECO:0000256" key="1">
    <source>
        <dbReference type="SAM" id="Phobius"/>
    </source>
</evidence>
<feature type="transmembrane region" description="Helical" evidence="1">
    <location>
        <begin position="40"/>
        <end position="60"/>
    </location>
</feature>
<keyword evidence="1" id="KW-1133">Transmembrane helix</keyword>
<dbReference type="EMBL" id="JAINZZ010000008">
    <property type="protein sequence ID" value="MBY8877915.1"/>
    <property type="molecule type" value="Genomic_DNA"/>
</dbReference>
<reference evidence="2 3" key="1">
    <citation type="submission" date="2021-08" db="EMBL/GenBank/DDBJ databases">
        <title>WGS of actinomycetes from Thailand.</title>
        <authorList>
            <person name="Thawai C."/>
        </authorList>
    </citation>
    <scope>NUCLEOTIDE SEQUENCE [LARGE SCALE GENOMIC DNA]</scope>
    <source>
        <strain evidence="2 3">PLK6-54</strain>
    </source>
</reference>
<evidence type="ECO:0000313" key="3">
    <source>
        <dbReference type="Proteomes" id="UP000778578"/>
    </source>
</evidence>
<sequence>MLTPGRVVVLVLAILALIFIFENTHDVRIRVLIPVVTMPLWGALLITFVVGILCGLYAGYARRRRRR</sequence>